<accession>A0A285C055</accession>
<dbReference type="OrthoDB" id="5298944at2"/>
<evidence type="ECO:0000313" key="5">
    <source>
        <dbReference type="EMBL" id="SNX60488.1"/>
    </source>
</evidence>
<feature type="domain" description="Type I restriction modification DNA specificity" evidence="4">
    <location>
        <begin position="392"/>
        <end position="563"/>
    </location>
</feature>
<evidence type="ECO:0000256" key="2">
    <source>
        <dbReference type="ARBA" id="ARBA00022747"/>
    </source>
</evidence>
<evidence type="ECO:0000313" key="6">
    <source>
        <dbReference type="Proteomes" id="UP000242498"/>
    </source>
</evidence>
<dbReference type="PANTHER" id="PTHR43140">
    <property type="entry name" value="TYPE-1 RESTRICTION ENZYME ECOKI SPECIFICITY PROTEIN"/>
    <property type="match status" value="1"/>
</dbReference>
<reference evidence="5 6" key="1">
    <citation type="submission" date="2017-08" db="EMBL/GenBank/DDBJ databases">
        <authorList>
            <person name="de Groot N.N."/>
        </authorList>
    </citation>
    <scope>NUCLEOTIDE SEQUENCE [LARGE SCALE GENOMIC DNA]</scope>
    <source>
        <strain evidence="5 6">Nm15</strain>
    </source>
</reference>
<dbReference type="Proteomes" id="UP000242498">
    <property type="component" value="Chromosome I"/>
</dbReference>
<dbReference type="GO" id="GO:0003677">
    <property type="term" value="F:DNA binding"/>
    <property type="evidence" value="ECO:0007669"/>
    <property type="project" value="UniProtKB-KW"/>
</dbReference>
<dbReference type="CDD" id="cd17260">
    <property type="entry name" value="RMtype1_S_EcoEI-TRD1-CR1_like"/>
    <property type="match status" value="1"/>
</dbReference>
<dbReference type="CDD" id="cd17293">
    <property type="entry name" value="RMtype1_S_Ppo21ORF8840P_TRD1-CR1_like"/>
    <property type="match status" value="1"/>
</dbReference>
<protein>
    <submittedName>
        <fullName evidence="5">Type I restriction enzyme, S subunit</fullName>
    </submittedName>
</protein>
<evidence type="ECO:0000259" key="4">
    <source>
        <dbReference type="Pfam" id="PF01420"/>
    </source>
</evidence>
<keyword evidence="3" id="KW-0238">DNA-binding</keyword>
<comment type="similarity">
    <text evidence="1">Belongs to the type-I restriction system S methylase family.</text>
</comment>
<dbReference type="InterPro" id="IPR044946">
    <property type="entry name" value="Restrct_endonuc_typeI_TRD_sf"/>
</dbReference>
<dbReference type="SUPFAM" id="SSF116734">
    <property type="entry name" value="DNA methylase specificity domain"/>
    <property type="match status" value="2"/>
</dbReference>
<dbReference type="AlphaFoldDB" id="A0A285C055"/>
<dbReference type="Pfam" id="PF01420">
    <property type="entry name" value="Methylase_S"/>
    <property type="match status" value="2"/>
</dbReference>
<name>A0A285C055_9PROT</name>
<evidence type="ECO:0000256" key="3">
    <source>
        <dbReference type="ARBA" id="ARBA00023125"/>
    </source>
</evidence>
<dbReference type="GO" id="GO:0009307">
    <property type="term" value="P:DNA restriction-modification system"/>
    <property type="evidence" value="ECO:0007669"/>
    <property type="project" value="UniProtKB-KW"/>
</dbReference>
<evidence type="ECO:0000256" key="1">
    <source>
        <dbReference type="ARBA" id="ARBA00010923"/>
    </source>
</evidence>
<dbReference type="REBASE" id="217134">
    <property type="entry name" value="S.NurNm15ORF1953P"/>
</dbReference>
<dbReference type="EMBL" id="LT907782">
    <property type="protein sequence ID" value="SNX60488.1"/>
    <property type="molecule type" value="Genomic_DNA"/>
</dbReference>
<gene>
    <name evidence="5" type="ORF">SAMN06296273_1955</name>
</gene>
<dbReference type="InterPro" id="IPR000055">
    <property type="entry name" value="Restrct_endonuc_typeI_TRD"/>
</dbReference>
<organism evidence="5 6">
    <name type="scientific">Nitrosomonas ureae</name>
    <dbReference type="NCBI Taxonomy" id="44577"/>
    <lineage>
        <taxon>Bacteria</taxon>
        <taxon>Pseudomonadati</taxon>
        <taxon>Pseudomonadota</taxon>
        <taxon>Betaproteobacteria</taxon>
        <taxon>Nitrosomonadales</taxon>
        <taxon>Nitrosomonadaceae</taxon>
        <taxon>Nitrosomonas</taxon>
    </lineage>
</organism>
<dbReference type="InterPro" id="IPR051212">
    <property type="entry name" value="Type-I_RE_S_subunit"/>
</dbReference>
<feature type="domain" description="Type I restriction modification DNA specificity" evidence="4">
    <location>
        <begin position="198"/>
        <end position="282"/>
    </location>
</feature>
<sequence length="584" mass="64241">MNAIPSLLTDHLDIWTSAETEKKSGRGRTGGNGVNVYGIQKLRELILELAVRGKLVPQDPNDEPAGELLKRIQAEKAKLVAEGKIKKDKPLPPISDEEKLFELPQEWEWTTLASISLINPRNNAEDNSSTSFVSMAMIGAKFNSSHEQETRFWKEIKQGFTHFAEGDIGVAKITPCFENSKACIFSGLLNGIGAGTTELHIVRVINKTLAPRYVLAYLKSPKFLLMGETKMTGTAGQKRLPKEFVESNPFPLPPVAEQHRIVAKVDELMALCDQLETQHINATEAHEKLVNHLLGILTQSQSAGDFNANWQRIAAHFHTLFTTEASIDALKQTLLQLTVMGKLVPQDPNDEPASELLKRIQAEKARLVAEGKIKKDRPMPPITNEEKPFELPQGWEWVRLDELGVTQTGTTPPSKDRENFGCHIPFIGPGDIKNGEIDYSGEGLSEIGLSKGRLIGKDSVLMVCIGGSIGKHAVNDRDVTCNQQINTLTPYLPVSVKYVYWAMSTISFQGAVIGQSGGSATPIINKQKWSSIPIPLPTFAEQHRIVAKIDELMTLCDQLKSAIAQASQLQKKLADGVVEQAIAS</sequence>
<dbReference type="RefSeq" id="WP_096293067.1">
    <property type="nucleotide sequence ID" value="NZ_LT907782.1"/>
</dbReference>
<dbReference type="PANTHER" id="PTHR43140:SF1">
    <property type="entry name" value="TYPE I RESTRICTION ENZYME ECOKI SPECIFICITY SUBUNIT"/>
    <property type="match status" value="1"/>
</dbReference>
<proteinExistence type="inferred from homology"/>
<dbReference type="Gene3D" id="3.90.220.20">
    <property type="entry name" value="DNA methylase specificity domains"/>
    <property type="match status" value="2"/>
</dbReference>
<keyword evidence="2" id="KW-0680">Restriction system</keyword>